<gene>
    <name evidence="6" type="ORF">LA20249_08645</name>
</gene>
<feature type="domain" description="Solute-binding protein family 3/N-terminal" evidence="4">
    <location>
        <begin position="42"/>
        <end position="264"/>
    </location>
</feature>
<dbReference type="SMART" id="SM00062">
    <property type="entry name" value="PBPb"/>
    <property type="match status" value="1"/>
</dbReference>
<feature type="domain" description="Ionotropic glutamate receptor C-terminal" evidence="5">
    <location>
        <begin position="52"/>
        <end position="263"/>
    </location>
</feature>
<accession>A0A2K9HI63</accession>
<evidence type="ECO:0000313" key="6">
    <source>
        <dbReference type="EMBL" id="AUI72244.1"/>
    </source>
</evidence>
<dbReference type="GO" id="GO:0005576">
    <property type="term" value="C:extracellular region"/>
    <property type="evidence" value="ECO:0007669"/>
    <property type="project" value="TreeGrafter"/>
</dbReference>
<dbReference type="AlphaFoldDB" id="A0A2K9HI63"/>
<dbReference type="InterPro" id="IPR001320">
    <property type="entry name" value="Iontro_rcpt_C"/>
</dbReference>
<dbReference type="Gene3D" id="3.40.190.10">
    <property type="entry name" value="Periplasmic binding protein-like II"/>
    <property type="match status" value="2"/>
</dbReference>
<name>A0A2K9HI63_9LACO</name>
<dbReference type="PANTHER" id="PTHR30085:SF6">
    <property type="entry name" value="ABC TRANSPORTER GLUTAMINE-BINDING PROTEIN GLNH"/>
    <property type="match status" value="1"/>
</dbReference>
<dbReference type="InterPro" id="IPR001638">
    <property type="entry name" value="Solute-binding_3/MltF_N"/>
</dbReference>
<dbReference type="KEGG" id="lali:LA20249_08645"/>
<keyword evidence="2" id="KW-0813">Transport</keyword>
<dbReference type="STRING" id="1423720.FC67_GL000287"/>
<dbReference type="SUPFAM" id="SSF53850">
    <property type="entry name" value="Periplasmic binding protein-like II"/>
    <property type="match status" value="1"/>
</dbReference>
<evidence type="ECO:0000259" key="5">
    <source>
        <dbReference type="SMART" id="SM00079"/>
    </source>
</evidence>
<sequence>MKRLKYLTLIITSLFLVLTLVGCGAKPLSEQNVLENVKKDKTITWGVKADTKLIGLIDVKDGQEKGFEIDLAKAITKKMLGKNAKAKFVTVTSQSRIPLLKNGNIDAIIATMTITPERKKTIDFTQSYFDAGQSILVKKGSSIKKVQDLNDKTIIGVVGSNSVENVKKYAPNAQVLQLPDYAQALTALKSGQGDALTTDNVILAGMAVNNPGYVLQGKAFTTEPYGIGVNKGQKDFRKSINKALDELVKDGTYNKLIKKWFGDVPGFNYKEVLRHD</sequence>
<keyword evidence="7" id="KW-1185">Reference proteome</keyword>
<dbReference type="GO" id="GO:0030288">
    <property type="term" value="C:outer membrane-bounded periplasmic space"/>
    <property type="evidence" value="ECO:0007669"/>
    <property type="project" value="TreeGrafter"/>
</dbReference>
<dbReference type="RefSeq" id="WP_057738052.1">
    <property type="nucleotide sequence ID" value="NZ_AZDQ01000008.1"/>
</dbReference>
<dbReference type="PROSITE" id="PS51257">
    <property type="entry name" value="PROKAR_LIPOPROTEIN"/>
    <property type="match status" value="1"/>
</dbReference>
<evidence type="ECO:0000256" key="1">
    <source>
        <dbReference type="ARBA" id="ARBA00010333"/>
    </source>
</evidence>
<keyword evidence="3" id="KW-0732">Signal</keyword>
<organism evidence="6 7">
    <name type="scientific">Companilactobacillus alimentarius DSM 20249</name>
    <dbReference type="NCBI Taxonomy" id="1423720"/>
    <lineage>
        <taxon>Bacteria</taxon>
        <taxon>Bacillati</taxon>
        <taxon>Bacillota</taxon>
        <taxon>Bacilli</taxon>
        <taxon>Lactobacillales</taxon>
        <taxon>Lactobacillaceae</taxon>
        <taxon>Companilactobacillus</taxon>
    </lineage>
</organism>
<evidence type="ECO:0000256" key="2">
    <source>
        <dbReference type="ARBA" id="ARBA00022448"/>
    </source>
</evidence>
<dbReference type="EMBL" id="CP018867">
    <property type="protein sequence ID" value="AUI72244.1"/>
    <property type="molecule type" value="Genomic_DNA"/>
</dbReference>
<evidence type="ECO:0000256" key="3">
    <source>
        <dbReference type="ARBA" id="ARBA00022729"/>
    </source>
</evidence>
<dbReference type="Proteomes" id="UP000234653">
    <property type="component" value="Chromosome"/>
</dbReference>
<dbReference type="PANTHER" id="PTHR30085">
    <property type="entry name" value="AMINO ACID ABC TRANSPORTER PERMEASE"/>
    <property type="match status" value="1"/>
</dbReference>
<reference evidence="6 7" key="1">
    <citation type="submission" date="2016-12" db="EMBL/GenBank/DDBJ databases">
        <title>The whole genome sequencing and assembly of Lactobacillus alimentarius DSM 20249T strain.</title>
        <authorList>
            <person name="Lee Y.-J."/>
            <person name="Yi H."/>
            <person name="Bahn Y.-S."/>
            <person name="Kim J.F."/>
            <person name="Lee D.-W."/>
        </authorList>
    </citation>
    <scope>NUCLEOTIDE SEQUENCE [LARGE SCALE GENOMIC DNA]</scope>
    <source>
        <strain evidence="6 7">DSM 20249</strain>
    </source>
</reference>
<dbReference type="GO" id="GO:0015276">
    <property type="term" value="F:ligand-gated monoatomic ion channel activity"/>
    <property type="evidence" value="ECO:0007669"/>
    <property type="project" value="InterPro"/>
</dbReference>
<proteinExistence type="inferred from homology"/>
<dbReference type="InterPro" id="IPR051455">
    <property type="entry name" value="Bact_solute-bind_prot3"/>
</dbReference>
<dbReference type="GO" id="GO:0016020">
    <property type="term" value="C:membrane"/>
    <property type="evidence" value="ECO:0007669"/>
    <property type="project" value="InterPro"/>
</dbReference>
<evidence type="ECO:0000313" key="7">
    <source>
        <dbReference type="Proteomes" id="UP000234653"/>
    </source>
</evidence>
<dbReference type="Pfam" id="PF00497">
    <property type="entry name" value="SBP_bac_3"/>
    <property type="match status" value="1"/>
</dbReference>
<protein>
    <submittedName>
        <fullName evidence="6">Glutamine ABC transporter substrate-binding protein</fullName>
    </submittedName>
</protein>
<dbReference type="OrthoDB" id="115856at2"/>
<evidence type="ECO:0000259" key="4">
    <source>
        <dbReference type="SMART" id="SM00062"/>
    </source>
</evidence>
<dbReference type="SMART" id="SM00079">
    <property type="entry name" value="PBPe"/>
    <property type="match status" value="1"/>
</dbReference>
<comment type="similarity">
    <text evidence="1">Belongs to the bacterial solute-binding protein 3 family.</text>
</comment>
<dbReference type="GO" id="GO:0006865">
    <property type="term" value="P:amino acid transport"/>
    <property type="evidence" value="ECO:0007669"/>
    <property type="project" value="TreeGrafter"/>
</dbReference>